<organism evidence="1 2">
    <name type="scientific">Laodelphax striatellus</name>
    <name type="common">Small brown planthopper</name>
    <name type="synonym">Delphax striatella</name>
    <dbReference type="NCBI Taxonomy" id="195883"/>
    <lineage>
        <taxon>Eukaryota</taxon>
        <taxon>Metazoa</taxon>
        <taxon>Ecdysozoa</taxon>
        <taxon>Arthropoda</taxon>
        <taxon>Hexapoda</taxon>
        <taxon>Insecta</taxon>
        <taxon>Pterygota</taxon>
        <taxon>Neoptera</taxon>
        <taxon>Paraneoptera</taxon>
        <taxon>Hemiptera</taxon>
        <taxon>Auchenorrhyncha</taxon>
        <taxon>Fulgoroidea</taxon>
        <taxon>Delphacidae</taxon>
        <taxon>Criomorphinae</taxon>
        <taxon>Laodelphax</taxon>
    </lineage>
</organism>
<dbReference type="InParanoid" id="A0A482WU84"/>
<dbReference type="AlphaFoldDB" id="A0A482WU84"/>
<proteinExistence type="predicted"/>
<dbReference type="OrthoDB" id="6618542at2759"/>
<comment type="caution">
    <text evidence="1">The sequence shown here is derived from an EMBL/GenBank/DDBJ whole genome shotgun (WGS) entry which is preliminary data.</text>
</comment>
<evidence type="ECO:0000313" key="2">
    <source>
        <dbReference type="Proteomes" id="UP000291343"/>
    </source>
</evidence>
<sequence>MNEGRERESRARQTARLGTRERAPIAGKAPIALSEPPALCRYLPDISSTSINTKPPAENAIVFPVAYFLMKRKTEEAYWRILVYVRQLITWDITTVITDYEIALINSMRAIFPNARLQG</sequence>
<name>A0A482WU84_LAOST</name>
<accession>A0A482WU84</accession>
<reference evidence="1 2" key="1">
    <citation type="journal article" date="2017" name="Gigascience">
        <title>Genome sequence of the small brown planthopper, Laodelphax striatellus.</title>
        <authorList>
            <person name="Zhu J."/>
            <person name="Jiang F."/>
            <person name="Wang X."/>
            <person name="Yang P."/>
            <person name="Bao Y."/>
            <person name="Zhao W."/>
            <person name="Wang W."/>
            <person name="Lu H."/>
            <person name="Wang Q."/>
            <person name="Cui N."/>
            <person name="Li J."/>
            <person name="Chen X."/>
            <person name="Luo L."/>
            <person name="Yu J."/>
            <person name="Kang L."/>
            <person name="Cui F."/>
        </authorList>
    </citation>
    <scope>NUCLEOTIDE SEQUENCE [LARGE SCALE GENOMIC DNA]</scope>
    <source>
        <strain evidence="1">Lst14</strain>
    </source>
</reference>
<evidence type="ECO:0000313" key="1">
    <source>
        <dbReference type="EMBL" id="RZF36842.1"/>
    </source>
</evidence>
<dbReference type="EMBL" id="QKKF02025464">
    <property type="protein sequence ID" value="RZF36842.1"/>
    <property type="molecule type" value="Genomic_DNA"/>
</dbReference>
<protein>
    <submittedName>
        <fullName evidence="1">Uncharacterized protein</fullName>
    </submittedName>
</protein>
<dbReference type="Proteomes" id="UP000291343">
    <property type="component" value="Unassembled WGS sequence"/>
</dbReference>
<keyword evidence="2" id="KW-1185">Reference proteome</keyword>
<gene>
    <name evidence="1" type="ORF">LSTR_LSTR004530</name>
</gene>